<dbReference type="EMBL" id="JAZBJM010000005">
    <property type="protein sequence ID" value="MEM0518586.1"/>
    <property type="molecule type" value="Genomic_DNA"/>
</dbReference>
<name>A0AB35YUZ6_9FLAO</name>
<feature type="domain" description="Secretion system C-terminal sorting" evidence="3">
    <location>
        <begin position="231"/>
        <end position="298"/>
    </location>
</feature>
<keyword evidence="7" id="KW-1185">Reference proteome</keyword>
<dbReference type="AlphaFoldDB" id="A0AB35YUZ6"/>
<dbReference type="RefSeq" id="WP_342687402.1">
    <property type="nucleotide sequence ID" value="NZ_JAZBJM010000005.1"/>
</dbReference>
<protein>
    <submittedName>
        <fullName evidence="4">T9SS type A sorting domain-containing protein</fullName>
    </submittedName>
</protein>
<gene>
    <name evidence="5" type="ORF">VZD24_08440</name>
    <name evidence="4" type="ORF">VZD85_09510</name>
</gene>
<dbReference type="EMBL" id="JBANCF010000005">
    <property type="protein sequence ID" value="MEM0573539.1"/>
    <property type="molecule type" value="Genomic_DNA"/>
</dbReference>
<dbReference type="Proteomes" id="UP001388259">
    <property type="component" value="Unassembled WGS sequence"/>
</dbReference>
<evidence type="ECO:0000313" key="4">
    <source>
        <dbReference type="EMBL" id="MEM0518586.1"/>
    </source>
</evidence>
<dbReference type="InterPro" id="IPR026444">
    <property type="entry name" value="Secre_tail"/>
</dbReference>
<feature type="signal peptide" evidence="2">
    <location>
        <begin position="1"/>
        <end position="20"/>
    </location>
</feature>
<keyword evidence="1 2" id="KW-0732">Signal</keyword>
<evidence type="ECO:0000313" key="5">
    <source>
        <dbReference type="EMBL" id="MEM0573539.1"/>
    </source>
</evidence>
<feature type="chain" id="PRO_5044294062" evidence="2">
    <location>
        <begin position="21"/>
        <end position="300"/>
    </location>
</feature>
<proteinExistence type="predicted"/>
<dbReference type="Pfam" id="PF18962">
    <property type="entry name" value="Por_Secre_tail"/>
    <property type="match status" value="1"/>
</dbReference>
<reference evidence="4 7" key="1">
    <citation type="submission" date="2024-01" db="EMBL/GenBank/DDBJ databases">
        <title>Aequorivita flavus sp. nov., isolated from deep-sea sediment.</title>
        <authorList>
            <person name="Chen X."/>
        </authorList>
    </citation>
    <scope>NUCLEOTIDE SEQUENCE</scope>
    <source>
        <strain evidence="4">MCCC 1A16923</strain>
        <strain evidence="5 7">MCCC 1A16935</strain>
    </source>
</reference>
<comment type="caution">
    <text evidence="4">The sequence shown here is derived from an EMBL/GenBank/DDBJ whole genome shotgun (WGS) entry which is preliminary data.</text>
</comment>
<sequence>MKKIYLLAFAIGAFTFSANAQQIINDDMEGYSTGPVHEDHWSNWSGAAGPEDLVITTDQAYSGSQSGYIGDDGVQDAMLLLGNQTSGQYELTWYMYVPGGKTGYYNFQEDQDTGASGGIWGLNVHFNMDNLTPGTGYVVDDANPANIVSTFTYPENFWFQLTHMIDLDTDTVVMSIDGTEIYNGDFYTSGGNLGGVDFFSIDANNQYYLDDVLFKTASAGVEDFAAGSFSVYPNPVKDVLNISTKTAVDNVTIYDVLGKVVLTQQPGVISPKVDMSGLASGAYMVQVTIGNATKTVKVLK</sequence>
<evidence type="ECO:0000259" key="3">
    <source>
        <dbReference type="Pfam" id="PF18962"/>
    </source>
</evidence>
<evidence type="ECO:0000313" key="7">
    <source>
        <dbReference type="Proteomes" id="UP001390963"/>
    </source>
</evidence>
<evidence type="ECO:0000256" key="2">
    <source>
        <dbReference type="SAM" id="SignalP"/>
    </source>
</evidence>
<dbReference type="NCBIfam" id="TIGR04183">
    <property type="entry name" value="Por_Secre_tail"/>
    <property type="match status" value="1"/>
</dbReference>
<accession>A0AB35YUZ6</accession>
<evidence type="ECO:0000313" key="6">
    <source>
        <dbReference type="Proteomes" id="UP001388259"/>
    </source>
</evidence>
<evidence type="ECO:0000256" key="1">
    <source>
        <dbReference type="ARBA" id="ARBA00022729"/>
    </source>
</evidence>
<dbReference type="Proteomes" id="UP001390963">
    <property type="component" value="Unassembled WGS sequence"/>
</dbReference>
<organism evidence="4 6">
    <name type="scientific">Aequorivita flava</name>
    <dbReference type="NCBI Taxonomy" id="3114371"/>
    <lineage>
        <taxon>Bacteria</taxon>
        <taxon>Pseudomonadati</taxon>
        <taxon>Bacteroidota</taxon>
        <taxon>Flavobacteriia</taxon>
        <taxon>Flavobacteriales</taxon>
        <taxon>Flavobacteriaceae</taxon>
        <taxon>Aequorivita</taxon>
    </lineage>
</organism>